<keyword evidence="13" id="KW-0811">Translocation</keyword>
<feature type="compositionally biased region" description="Basic and acidic residues" evidence="20">
    <location>
        <begin position="239"/>
        <end position="249"/>
    </location>
</feature>
<keyword evidence="23" id="KW-1185">Reference proteome</keyword>
<keyword evidence="5" id="KW-0813">Transport</keyword>
<sequence>MFRPASRVLLRAPAVARGPASRRLISTAPAEAKSRSWKNTAVRLGLAAGAIYYYNTSNVFAENPSFSLLSQTKTDSVEESLPTLDSIKPRIREERAPAAPKLSTPKPDAESPAAQELSLAEGALKSPQELEEEAGQEAAFNPETGEINWDCPCLGGMAHGPCGEEFKAAFSCFVYSEEEPKGMDCIEKFKGMQDCFRQYPEHYGAELEDDEEAGAEAGAPTPEGQNAEPLATELGAASHPEEKHARAKEIAVQVKSESSEKGELSESEELLPKAWHDTENKNNEVQAEK</sequence>
<evidence type="ECO:0000256" key="20">
    <source>
        <dbReference type="SAM" id="MobiDB-lite"/>
    </source>
</evidence>
<dbReference type="GO" id="GO:0015035">
    <property type="term" value="F:protein-disulfide reductase activity"/>
    <property type="evidence" value="ECO:0007669"/>
    <property type="project" value="InterPro"/>
</dbReference>
<comment type="cofactor">
    <cofactor evidence="2">
        <name>Cu(2+)</name>
        <dbReference type="ChEBI" id="CHEBI:29036"/>
    </cofactor>
</comment>
<evidence type="ECO:0000256" key="5">
    <source>
        <dbReference type="ARBA" id="ARBA00022448"/>
    </source>
</evidence>
<feature type="domain" description="CHCH" evidence="21">
    <location>
        <begin position="162"/>
        <end position="198"/>
    </location>
</feature>
<evidence type="ECO:0000256" key="18">
    <source>
        <dbReference type="ARBA" id="ARBA00024980"/>
    </source>
</evidence>
<keyword evidence="9" id="KW-0809">Transit peptide</keyword>
<dbReference type="PANTHER" id="PTHR21622:SF0">
    <property type="entry name" value="COILED-COIL-HELIX-COILED-COIL-HELIX DOMAIN CONTAINING 4"/>
    <property type="match status" value="1"/>
</dbReference>
<keyword evidence="17" id="KW-0676">Redox-active center</keyword>
<dbReference type="InterPro" id="IPR010625">
    <property type="entry name" value="CHCH"/>
</dbReference>
<feature type="compositionally biased region" description="Basic and acidic residues" evidence="20">
    <location>
        <begin position="257"/>
        <end position="289"/>
    </location>
</feature>
<evidence type="ECO:0000256" key="4">
    <source>
        <dbReference type="ARBA" id="ARBA00013714"/>
    </source>
</evidence>
<evidence type="ECO:0000256" key="10">
    <source>
        <dbReference type="ARBA" id="ARBA00022968"/>
    </source>
</evidence>
<evidence type="ECO:0000256" key="1">
    <source>
        <dbReference type="ARBA" id="ARBA00001947"/>
    </source>
</evidence>
<evidence type="ECO:0000256" key="9">
    <source>
        <dbReference type="ARBA" id="ARBA00022946"/>
    </source>
</evidence>
<keyword evidence="15" id="KW-0472">Membrane</keyword>
<evidence type="ECO:0000313" key="23">
    <source>
        <dbReference type="Proteomes" id="UP000326565"/>
    </source>
</evidence>
<feature type="region of interest" description="Disordered" evidence="20">
    <location>
        <begin position="124"/>
        <end position="143"/>
    </location>
</feature>
<evidence type="ECO:0000256" key="19">
    <source>
        <dbReference type="ARBA" id="ARBA00033150"/>
    </source>
</evidence>
<evidence type="ECO:0000256" key="11">
    <source>
        <dbReference type="ARBA" id="ARBA00022989"/>
    </source>
</evidence>
<evidence type="ECO:0000313" key="22">
    <source>
        <dbReference type="EMBL" id="KAB8076799.1"/>
    </source>
</evidence>
<comment type="function">
    <text evidence="18">Required for the import and folding of small cysteine-containing proteins (small Tim) in the mitochondrial intermembrane space (IMS). Forms a redox cycle with ERV1 that involves a disulfide relay system. Precursor proteins to be imported into the IMS are translocated in their reduced form into the mitochondria. The oxidized form of MIA40 forms a transient intermolecular disulfide bridge with the reduced precursor protein, resulting in oxidation of the precursor protein that now contains an intramolecular disulfide bond and is able to undergo folding in the IMS.</text>
</comment>
<dbReference type="GO" id="GO:0005758">
    <property type="term" value="C:mitochondrial intermembrane space"/>
    <property type="evidence" value="ECO:0007669"/>
    <property type="project" value="TreeGrafter"/>
</dbReference>
<dbReference type="OrthoDB" id="7481291at2759"/>
<keyword evidence="7" id="KW-0999">Mitochondrion inner membrane</keyword>
<evidence type="ECO:0000256" key="8">
    <source>
        <dbReference type="ARBA" id="ARBA00022927"/>
    </source>
</evidence>
<keyword evidence="8" id="KW-0653">Protein transport</keyword>
<evidence type="ECO:0000256" key="13">
    <source>
        <dbReference type="ARBA" id="ARBA00023010"/>
    </source>
</evidence>
<name>A0A5N5X7X0_9EURO</name>
<dbReference type="PROSITE" id="PS51808">
    <property type="entry name" value="CHCH"/>
    <property type="match status" value="1"/>
</dbReference>
<evidence type="ECO:0000256" key="15">
    <source>
        <dbReference type="ARBA" id="ARBA00023136"/>
    </source>
</evidence>
<evidence type="ECO:0000256" key="2">
    <source>
        <dbReference type="ARBA" id="ARBA00001973"/>
    </source>
</evidence>
<dbReference type="PANTHER" id="PTHR21622">
    <property type="entry name" value="COILED-COIL-HELIX-COILED-COIL-HELIX DOMAIN CONTAINING 4"/>
    <property type="match status" value="1"/>
</dbReference>
<feature type="compositionally biased region" description="Basic and acidic residues" evidence="20">
    <location>
        <begin position="87"/>
        <end position="96"/>
    </location>
</feature>
<protein>
    <recommendedName>
        <fullName evidence="4">Mitochondrial intermembrane space import and assembly protein 40</fullName>
    </recommendedName>
    <alternativeName>
        <fullName evidence="19">Mitochondrial import inner membrane translocase TIM40</fullName>
    </alternativeName>
</protein>
<keyword evidence="6" id="KW-0812">Transmembrane</keyword>
<keyword evidence="14" id="KW-0496">Mitochondrion</keyword>
<keyword evidence="10" id="KW-0735">Signal-anchor</keyword>
<organism evidence="22 23">
    <name type="scientific">Aspergillus leporis</name>
    <dbReference type="NCBI Taxonomy" id="41062"/>
    <lineage>
        <taxon>Eukaryota</taxon>
        <taxon>Fungi</taxon>
        <taxon>Dikarya</taxon>
        <taxon>Ascomycota</taxon>
        <taxon>Pezizomycotina</taxon>
        <taxon>Eurotiomycetes</taxon>
        <taxon>Eurotiomycetidae</taxon>
        <taxon>Eurotiales</taxon>
        <taxon>Aspergillaceae</taxon>
        <taxon>Aspergillus</taxon>
        <taxon>Aspergillus subgen. Circumdati</taxon>
    </lineage>
</organism>
<dbReference type="GO" id="GO:0045041">
    <property type="term" value="P:protein import into mitochondrial intermembrane space"/>
    <property type="evidence" value="ECO:0007669"/>
    <property type="project" value="InterPro"/>
</dbReference>
<evidence type="ECO:0000259" key="21">
    <source>
        <dbReference type="Pfam" id="PF06747"/>
    </source>
</evidence>
<dbReference type="InterPro" id="IPR039289">
    <property type="entry name" value="CHCHD4"/>
</dbReference>
<dbReference type="AlphaFoldDB" id="A0A5N5X7X0"/>
<dbReference type="FunFam" id="1.10.287.2900:FF:000002">
    <property type="entry name" value="Mitochondrial intermembrane space import and assembly protein"/>
    <property type="match status" value="1"/>
</dbReference>
<evidence type="ECO:0000256" key="12">
    <source>
        <dbReference type="ARBA" id="ARBA00023002"/>
    </source>
</evidence>
<dbReference type="GO" id="GO:0005743">
    <property type="term" value="C:mitochondrial inner membrane"/>
    <property type="evidence" value="ECO:0007669"/>
    <property type="project" value="UniProtKB-SubCell"/>
</dbReference>
<evidence type="ECO:0000256" key="6">
    <source>
        <dbReference type="ARBA" id="ARBA00022692"/>
    </source>
</evidence>
<reference evidence="22 23" key="1">
    <citation type="submission" date="2019-04" db="EMBL/GenBank/DDBJ databases">
        <title>Friends and foes A comparative genomics study of 23 Aspergillus species from section Flavi.</title>
        <authorList>
            <consortium name="DOE Joint Genome Institute"/>
            <person name="Kjaerbolling I."/>
            <person name="Vesth T."/>
            <person name="Frisvad J.C."/>
            <person name="Nybo J.L."/>
            <person name="Theobald S."/>
            <person name="Kildgaard S."/>
            <person name="Isbrandt T."/>
            <person name="Kuo A."/>
            <person name="Sato A."/>
            <person name="Lyhne E.K."/>
            <person name="Kogle M.E."/>
            <person name="Wiebenga A."/>
            <person name="Kun R.S."/>
            <person name="Lubbers R.J."/>
            <person name="Makela M.R."/>
            <person name="Barry K."/>
            <person name="Chovatia M."/>
            <person name="Clum A."/>
            <person name="Daum C."/>
            <person name="Haridas S."/>
            <person name="He G."/>
            <person name="LaButti K."/>
            <person name="Lipzen A."/>
            <person name="Mondo S."/>
            <person name="Riley R."/>
            <person name="Salamov A."/>
            <person name="Simmons B.A."/>
            <person name="Magnuson J.K."/>
            <person name="Henrissat B."/>
            <person name="Mortensen U.H."/>
            <person name="Larsen T.O."/>
            <person name="Devries R.P."/>
            <person name="Grigoriev I.V."/>
            <person name="Machida M."/>
            <person name="Baker S.E."/>
            <person name="Andersen M.R."/>
        </authorList>
    </citation>
    <scope>NUCLEOTIDE SEQUENCE [LARGE SCALE GENOMIC DNA]</scope>
    <source>
        <strain evidence="22 23">CBS 151.66</strain>
    </source>
</reference>
<dbReference type="Gene3D" id="1.10.287.2900">
    <property type="match status" value="1"/>
</dbReference>
<evidence type="ECO:0000256" key="7">
    <source>
        <dbReference type="ARBA" id="ARBA00022792"/>
    </source>
</evidence>
<proteinExistence type="predicted"/>
<dbReference type="EMBL" id="ML732176">
    <property type="protein sequence ID" value="KAB8076799.1"/>
    <property type="molecule type" value="Genomic_DNA"/>
</dbReference>
<evidence type="ECO:0000256" key="14">
    <source>
        <dbReference type="ARBA" id="ARBA00023128"/>
    </source>
</evidence>
<accession>A0A5N5X7X0</accession>
<comment type="cofactor">
    <cofactor evidence="1">
        <name>Zn(2+)</name>
        <dbReference type="ChEBI" id="CHEBI:29105"/>
    </cofactor>
</comment>
<feature type="region of interest" description="Disordered" evidence="20">
    <location>
        <begin position="208"/>
        <end position="289"/>
    </location>
</feature>
<evidence type="ECO:0000256" key="17">
    <source>
        <dbReference type="ARBA" id="ARBA00023284"/>
    </source>
</evidence>
<keyword evidence="16" id="KW-1015">Disulfide bond</keyword>
<feature type="region of interest" description="Disordered" evidence="20">
    <location>
        <begin position="73"/>
        <end position="116"/>
    </location>
</feature>
<keyword evidence="11" id="KW-1133">Transmembrane helix</keyword>
<keyword evidence="12" id="KW-0560">Oxidoreductase</keyword>
<comment type="subcellular location">
    <subcellularLocation>
        <location evidence="3">Mitochondrion inner membrane</location>
        <topology evidence="3">Single-pass type II membrane protein</topology>
        <orientation evidence="3">Intermembrane side</orientation>
    </subcellularLocation>
</comment>
<evidence type="ECO:0000256" key="3">
    <source>
        <dbReference type="ARBA" id="ARBA00004164"/>
    </source>
</evidence>
<dbReference type="Pfam" id="PF06747">
    <property type="entry name" value="CHCH"/>
    <property type="match status" value="1"/>
</dbReference>
<dbReference type="Proteomes" id="UP000326565">
    <property type="component" value="Unassembled WGS sequence"/>
</dbReference>
<gene>
    <name evidence="22" type="ORF">BDV29DRAFT_77949</name>
</gene>
<evidence type="ECO:0000256" key="16">
    <source>
        <dbReference type="ARBA" id="ARBA00023157"/>
    </source>
</evidence>